<feature type="transmembrane region" description="Helical" evidence="1">
    <location>
        <begin position="123"/>
        <end position="146"/>
    </location>
</feature>
<proteinExistence type="predicted"/>
<keyword evidence="1" id="KW-0472">Membrane</keyword>
<keyword evidence="3" id="KW-1185">Reference proteome</keyword>
<evidence type="ECO:0000313" key="2">
    <source>
        <dbReference type="EMBL" id="GAA3939650.1"/>
    </source>
</evidence>
<comment type="caution">
    <text evidence="2">The sequence shown here is derived from an EMBL/GenBank/DDBJ whole genome shotgun (WGS) entry which is preliminary data.</text>
</comment>
<protein>
    <recommendedName>
        <fullName evidence="4">DUF2975 domain-containing protein</fullName>
    </recommendedName>
</protein>
<keyword evidence="1" id="KW-0812">Transmembrane</keyword>
<feature type="transmembrane region" description="Helical" evidence="1">
    <location>
        <begin position="166"/>
        <end position="190"/>
    </location>
</feature>
<evidence type="ECO:0000313" key="3">
    <source>
        <dbReference type="Proteomes" id="UP001501591"/>
    </source>
</evidence>
<dbReference type="EMBL" id="BAABCP010000001">
    <property type="protein sequence ID" value="GAA3939650.1"/>
    <property type="molecule type" value="Genomic_DNA"/>
</dbReference>
<dbReference type="RefSeq" id="WP_344819116.1">
    <property type="nucleotide sequence ID" value="NZ_BAABCP010000001.1"/>
</dbReference>
<keyword evidence="1" id="KW-1133">Transmembrane helix</keyword>
<sequence length="204" mass="21490">MAKDARTQAIADRNDFYTAIVVGALIVGWLVYSGIRDTVSLFENASAVTVTSRIPVQEITAAIGSGATASVDTATLVVQDVNSISIASLVIAIATHTLGLVATTALAILICRRLLRGLVFDGVNVRLTLAMSMVLLVTALGSAFFSKMGLNGVFAVLDSDFDFDRGYALLLDQVPLIAASFALGVLVIVFRRGALLQRETEGLV</sequence>
<feature type="transmembrane region" description="Helical" evidence="1">
    <location>
        <begin position="16"/>
        <end position="35"/>
    </location>
</feature>
<reference evidence="3" key="1">
    <citation type="journal article" date="2019" name="Int. J. Syst. Evol. Microbiol.">
        <title>The Global Catalogue of Microorganisms (GCM) 10K type strain sequencing project: providing services to taxonomists for standard genome sequencing and annotation.</title>
        <authorList>
            <consortium name="The Broad Institute Genomics Platform"/>
            <consortium name="The Broad Institute Genome Sequencing Center for Infectious Disease"/>
            <person name="Wu L."/>
            <person name="Ma J."/>
        </authorList>
    </citation>
    <scope>NUCLEOTIDE SEQUENCE [LARGE SCALE GENOMIC DNA]</scope>
    <source>
        <strain evidence="3">JCM 17024</strain>
    </source>
</reference>
<gene>
    <name evidence="2" type="ORF">GCM10022383_16980</name>
</gene>
<evidence type="ECO:0008006" key="4">
    <source>
        <dbReference type="Google" id="ProtNLM"/>
    </source>
</evidence>
<dbReference type="Proteomes" id="UP001501591">
    <property type="component" value="Unassembled WGS sequence"/>
</dbReference>
<accession>A0ABP7N832</accession>
<feature type="transmembrane region" description="Helical" evidence="1">
    <location>
        <begin position="86"/>
        <end position="111"/>
    </location>
</feature>
<evidence type="ECO:0000256" key="1">
    <source>
        <dbReference type="SAM" id="Phobius"/>
    </source>
</evidence>
<organism evidence="2 3">
    <name type="scientific">Microbacterium soli</name>
    <dbReference type="NCBI Taxonomy" id="446075"/>
    <lineage>
        <taxon>Bacteria</taxon>
        <taxon>Bacillati</taxon>
        <taxon>Actinomycetota</taxon>
        <taxon>Actinomycetes</taxon>
        <taxon>Micrococcales</taxon>
        <taxon>Microbacteriaceae</taxon>
        <taxon>Microbacterium</taxon>
    </lineage>
</organism>
<name>A0ABP7N832_9MICO</name>